<accession>A0ABV2QAE9</accession>
<evidence type="ECO:0000313" key="6">
    <source>
        <dbReference type="Proteomes" id="UP001549320"/>
    </source>
</evidence>
<evidence type="ECO:0000256" key="3">
    <source>
        <dbReference type="ARBA" id="ARBA00022723"/>
    </source>
</evidence>
<dbReference type="SUPFAM" id="SSF56529">
    <property type="entry name" value="FAH"/>
    <property type="match status" value="1"/>
</dbReference>
<evidence type="ECO:0000256" key="1">
    <source>
        <dbReference type="ARBA" id="ARBA00001946"/>
    </source>
</evidence>
<keyword evidence="3" id="KW-0479">Metal-binding</keyword>
<comment type="similarity">
    <text evidence="2">Belongs to the FAH family.</text>
</comment>
<dbReference type="EMBL" id="JBEPSH010000006">
    <property type="protein sequence ID" value="MET4578011.1"/>
    <property type="molecule type" value="Genomic_DNA"/>
</dbReference>
<proteinExistence type="inferred from homology"/>
<dbReference type="InterPro" id="IPR036663">
    <property type="entry name" value="Fumarylacetoacetase_C_sf"/>
</dbReference>
<comment type="cofactor">
    <cofactor evidence="1">
        <name>Mg(2+)</name>
        <dbReference type="ChEBI" id="CHEBI:18420"/>
    </cofactor>
</comment>
<protein>
    <submittedName>
        <fullName evidence="5">2-keto-4-pentenoate hydratase/2-oxohepta-3-ene-1,7-dioic acid hydratase in catechol pathway</fullName>
    </submittedName>
</protein>
<dbReference type="InterPro" id="IPR051121">
    <property type="entry name" value="FAH"/>
</dbReference>
<evidence type="ECO:0000256" key="2">
    <source>
        <dbReference type="ARBA" id="ARBA00010211"/>
    </source>
</evidence>
<sequence length="278" mass="30062">MKYLRYGPIGQEQPGLLAPDGSLRTLVGVVPDVDGPGMASGALMRAAEGWRELPLISGSPRLGSPVAGVGKFLGVGLNYADHAAESGMPVPEKPILFFKATSCIVGPNDQVRMPPDSQSLDWEVELGIVIGREASNISVAQAREHIFGYLIVNDVSERDWQLKHSATQWTKGKSHDSFGPLGPWLVSRDELTDPTTLNMSLSVNGEIMQRGNTRTMIFNVDQIVADISTYMRLEPGDVIATGTPPGVGMGMKPPRYLRRGDVMELTIQGLGTQRQLVV</sequence>
<organism evidence="5 6">
    <name type="scientific">Ottowia thiooxydans</name>
    <dbReference type="NCBI Taxonomy" id="219182"/>
    <lineage>
        <taxon>Bacteria</taxon>
        <taxon>Pseudomonadati</taxon>
        <taxon>Pseudomonadota</taxon>
        <taxon>Betaproteobacteria</taxon>
        <taxon>Burkholderiales</taxon>
        <taxon>Comamonadaceae</taxon>
        <taxon>Ottowia</taxon>
    </lineage>
</organism>
<dbReference type="PANTHER" id="PTHR42796">
    <property type="entry name" value="FUMARYLACETOACETATE HYDROLASE DOMAIN-CONTAINING PROTEIN 2A-RELATED"/>
    <property type="match status" value="1"/>
</dbReference>
<evidence type="ECO:0000259" key="4">
    <source>
        <dbReference type="Pfam" id="PF01557"/>
    </source>
</evidence>
<dbReference type="InterPro" id="IPR011234">
    <property type="entry name" value="Fumarylacetoacetase-like_C"/>
</dbReference>
<dbReference type="Pfam" id="PF01557">
    <property type="entry name" value="FAA_hydrolase"/>
    <property type="match status" value="1"/>
</dbReference>
<evidence type="ECO:0000313" key="5">
    <source>
        <dbReference type="EMBL" id="MET4578011.1"/>
    </source>
</evidence>
<reference evidence="5 6" key="1">
    <citation type="submission" date="2024-06" db="EMBL/GenBank/DDBJ databases">
        <title>Sorghum-associated microbial communities from plants grown in Nebraska, USA.</title>
        <authorList>
            <person name="Schachtman D."/>
        </authorList>
    </citation>
    <scope>NUCLEOTIDE SEQUENCE [LARGE SCALE GENOMIC DNA]</scope>
    <source>
        <strain evidence="5 6">2709</strain>
    </source>
</reference>
<dbReference type="RefSeq" id="WP_354444897.1">
    <property type="nucleotide sequence ID" value="NZ_JBEPSH010000006.1"/>
</dbReference>
<dbReference type="Gene3D" id="3.90.850.10">
    <property type="entry name" value="Fumarylacetoacetase-like, C-terminal domain"/>
    <property type="match status" value="1"/>
</dbReference>
<name>A0ABV2QAE9_9BURK</name>
<gene>
    <name evidence="5" type="ORF">ABIE13_003127</name>
</gene>
<dbReference type="Proteomes" id="UP001549320">
    <property type="component" value="Unassembled WGS sequence"/>
</dbReference>
<feature type="domain" description="Fumarylacetoacetase-like C-terminal" evidence="4">
    <location>
        <begin position="72"/>
        <end position="277"/>
    </location>
</feature>
<keyword evidence="6" id="KW-1185">Reference proteome</keyword>
<comment type="caution">
    <text evidence="5">The sequence shown here is derived from an EMBL/GenBank/DDBJ whole genome shotgun (WGS) entry which is preliminary data.</text>
</comment>
<dbReference type="PANTHER" id="PTHR42796:SF4">
    <property type="entry name" value="FUMARYLACETOACETATE HYDROLASE DOMAIN-CONTAINING PROTEIN 2A"/>
    <property type="match status" value="1"/>
</dbReference>